<feature type="transmembrane region" description="Helical" evidence="1">
    <location>
        <begin position="48"/>
        <end position="68"/>
    </location>
</feature>
<evidence type="ECO:0000256" key="1">
    <source>
        <dbReference type="SAM" id="Phobius"/>
    </source>
</evidence>
<sequence length="141" mass="15487">MSDPITTWFANFISSTRLLNTQGGFVYAFLGLVGTLATNAAIEPPPPHWWYASFFTPPAIFGIGVMIADQGRIHIAPWFEVKQVEQKNQKHRAATSKVAWANLDSVSQDEKGLFCILTRVYECAIGLSSKTATSAQPSKLP</sequence>
<accession>A0A7M3DL02</accession>
<keyword evidence="1" id="KW-0812">Transmembrane</keyword>
<dbReference type="EMBL" id="SIOP01000003">
    <property type="protein sequence ID" value="TAY43792.1"/>
    <property type="molecule type" value="Genomic_DNA"/>
</dbReference>
<dbReference type="AlphaFoldDB" id="A0A7M3DL02"/>
<dbReference type="Proteomes" id="UP000292974">
    <property type="component" value="Unassembled WGS sequence"/>
</dbReference>
<dbReference type="RefSeq" id="WP_130719066.1">
    <property type="nucleotide sequence ID" value="NZ_JAWJWJ010000004.1"/>
</dbReference>
<geneLocation type="plasmid" evidence="2">
    <name>pSM135B_Rh02</name>
</geneLocation>
<proteinExistence type="predicted"/>
<name>A0A7M3DL02_RHILE</name>
<comment type="caution">
    <text evidence="2">The sequence shown here is derived from an EMBL/GenBank/DDBJ whole genome shotgun (WGS) entry which is preliminary data.</text>
</comment>
<keyword evidence="1" id="KW-0472">Membrane</keyword>
<keyword evidence="2" id="KW-0614">Plasmid</keyword>
<keyword evidence="1" id="KW-1133">Transmembrane helix</keyword>
<feature type="transmembrane region" description="Helical" evidence="1">
    <location>
        <begin position="24"/>
        <end position="42"/>
    </location>
</feature>
<evidence type="ECO:0000313" key="2">
    <source>
        <dbReference type="EMBL" id="TAY43792.1"/>
    </source>
</evidence>
<reference evidence="2 3" key="1">
    <citation type="submission" date="2019-02" db="EMBL/GenBank/DDBJ databases">
        <title>The genomic architecture of introgression among sibling species of bacteria.</title>
        <authorList>
            <person name="Cavassim M.I.A."/>
            <person name="Moeskjaer S."/>
            <person name="Moslemi C."/>
            <person name="Fields B."/>
            <person name="Bachmann A."/>
            <person name="Vilhjalmsson B."/>
            <person name="Schierup M.H."/>
            <person name="Young J.P.W."/>
            <person name="Andersen S.U."/>
        </authorList>
    </citation>
    <scope>NUCLEOTIDE SEQUENCE [LARGE SCALE GENOMIC DNA]</scope>
    <source>
        <strain evidence="2 3">SM135B</strain>
        <plasmid evidence="2">pSM135B_Rh02</plasmid>
    </source>
</reference>
<gene>
    <name evidence="2" type="ORF">ELH90_31335</name>
</gene>
<evidence type="ECO:0000313" key="3">
    <source>
        <dbReference type="Proteomes" id="UP000292974"/>
    </source>
</evidence>
<protein>
    <submittedName>
        <fullName evidence="2">Uncharacterized protein</fullName>
    </submittedName>
</protein>
<organism evidence="2 3">
    <name type="scientific">Rhizobium leguminosarum</name>
    <dbReference type="NCBI Taxonomy" id="384"/>
    <lineage>
        <taxon>Bacteria</taxon>
        <taxon>Pseudomonadati</taxon>
        <taxon>Pseudomonadota</taxon>
        <taxon>Alphaproteobacteria</taxon>
        <taxon>Hyphomicrobiales</taxon>
        <taxon>Rhizobiaceae</taxon>
        <taxon>Rhizobium/Agrobacterium group</taxon>
        <taxon>Rhizobium</taxon>
    </lineage>
</organism>